<keyword evidence="3 6" id="KW-0106">Calcium</keyword>
<dbReference type="SMART" id="SM00335">
    <property type="entry name" value="ANX"/>
    <property type="match status" value="4"/>
</dbReference>
<evidence type="ECO:0000256" key="5">
    <source>
        <dbReference type="ARBA" id="ARBA00023302"/>
    </source>
</evidence>
<reference evidence="7 8" key="1">
    <citation type="submission" date="2013-11" db="EMBL/GenBank/DDBJ databases">
        <title>Genome sequencing of Stegodyphus mimosarum.</title>
        <authorList>
            <person name="Bechsgaard J."/>
        </authorList>
    </citation>
    <scope>NUCLEOTIDE SEQUENCE [LARGE SCALE GENOMIC DNA]</scope>
</reference>
<organism evidence="7 8">
    <name type="scientific">Stegodyphus mimosarum</name>
    <name type="common">African social velvet spider</name>
    <dbReference type="NCBI Taxonomy" id="407821"/>
    <lineage>
        <taxon>Eukaryota</taxon>
        <taxon>Metazoa</taxon>
        <taxon>Ecdysozoa</taxon>
        <taxon>Arthropoda</taxon>
        <taxon>Chelicerata</taxon>
        <taxon>Arachnida</taxon>
        <taxon>Araneae</taxon>
        <taxon>Araneomorphae</taxon>
        <taxon>Entelegynae</taxon>
        <taxon>Eresoidea</taxon>
        <taxon>Eresidae</taxon>
        <taxon>Stegodyphus</taxon>
    </lineage>
</organism>
<evidence type="ECO:0000256" key="1">
    <source>
        <dbReference type="ARBA" id="ARBA00007831"/>
    </source>
</evidence>
<dbReference type="InterPro" id="IPR018502">
    <property type="entry name" value="Annexin_repeat"/>
</dbReference>
<keyword evidence="2 6" id="KW-0677">Repeat</keyword>
<accession>A0A087U730</accession>
<dbReference type="InterPro" id="IPR001464">
    <property type="entry name" value="Annexin"/>
</dbReference>
<evidence type="ECO:0000256" key="4">
    <source>
        <dbReference type="ARBA" id="ARBA00023216"/>
    </source>
</evidence>
<dbReference type="PROSITE" id="PS51897">
    <property type="entry name" value="ANNEXIN_2"/>
    <property type="match status" value="4"/>
</dbReference>
<dbReference type="Pfam" id="PF00191">
    <property type="entry name" value="Annexin"/>
    <property type="match status" value="4"/>
</dbReference>
<dbReference type="GO" id="GO:0001786">
    <property type="term" value="F:phosphatidylserine binding"/>
    <property type="evidence" value="ECO:0007669"/>
    <property type="project" value="TreeGrafter"/>
</dbReference>
<dbReference type="Proteomes" id="UP000054359">
    <property type="component" value="Unassembled WGS sequence"/>
</dbReference>
<evidence type="ECO:0000313" key="7">
    <source>
        <dbReference type="EMBL" id="KFM73169.1"/>
    </source>
</evidence>
<dbReference type="PANTHER" id="PTHR10502">
    <property type="entry name" value="ANNEXIN"/>
    <property type="match status" value="1"/>
</dbReference>
<dbReference type="InterPro" id="IPR037104">
    <property type="entry name" value="Annexin_sf"/>
</dbReference>
<dbReference type="InterPro" id="IPR018252">
    <property type="entry name" value="Annexin_repeat_CS"/>
</dbReference>
<dbReference type="EMBL" id="KK118520">
    <property type="protein sequence ID" value="KFM73169.1"/>
    <property type="molecule type" value="Genomic_DNA"/>
</dbReference>
<dbReference type="STRING" id="407821.A0A087U730"/>
<proteinExistence type="inferred from homology"/>
<dbReference type="OrthoDB" id="37886at2759"/>
<dbReference type="GO" id="GO:0005634">
    <property type="term" value="C:nucleus"/>
    <property type="evidence" value="ECO:0007669"/>
    <property type="project" value="TreeGrafter"/>
</dbReference>
<evidence type="ECO:0000313" key="8">
    <source>
        <dbReference type="Proteomes" id="UP000054359"/>
    </source>
</evidence>
<dbReference type="FunFam" id="1.10.220.10:FF:000002">
    <property type="entry name" value="Annexin"/>
    <property type="match status" value="1"/>
</dbReference>
<dbReference type="Gene3D" id="1.10.220.10">
    <property type="entry name" value="Annexin"/>
    <property type="match status" value="4"/>
</dbReference>
<keyword evidence="5 6" id="KW-0111">Calcium/phospholipid-binding</keyword>
<keyword evidence="8" id="KW-1185">Reference proteome</keyword>
<dbReference type="PANTHER" id="PTHR10502:SF102">
    <property type="entry name" value="ANNEXIN B11"/>
    <property type="match status" value="1"/>
</dbReference>
<dbReference type="SUPFAM" id="SSF47874">
    <property type="entry name" value="Annexin"/>
    <property type="match status" value="1"/>
</dbReference>
<name>A0A087U730_STEMI</name>
<dbReference type="FunFam" id="1.10.220.10:FF:000001">
    <property type="entry name" value="Annexin"/>
    <property type="match status" value="1"/>
</dbReference>
<dbReference type="PROSITE" id="PS00223">
    <property type="entry name" value="ANNEXIN_1"/>
    <property type="match status" value="2"/>
</dbReference>
<evidence type="ECO:0000256" key="2">
    <source>
        <dbReference type="ARBA" id="ARBA00022737"/>
    </source>
</evidence>
<comment type="domain">
    <text evidence="6">A pair of annexin repeats may form one binding site for calcium and phospholipid.</text>
</comment>
<dbReference type="AlphaFoldDB" id="A0A087U730"/>
<comment type="similarity">
    <text evidence="1 6">Belongs to the annexin family.</text>
</comment>
<dbReference type="GO" id="GO:0005886">
    <property type="term" value="C:plasma membrane"/>
    <property type="evidence" value="ECO:0007669"/>
    <property type="project" value="TreeGrafter"/>
</dbReference>
<dbReference type="FunFam" id="1.10.220.10:FF:000003">
    <property type="entry name" value="Annexin"/>
    <property type="match status" value="1"/>
</dbReference>
<gene>
    <name evidence="7" type="ORF">X975_20388</name>
</gene>
<feature type="non-terminal residue" evidence="7">
    <location>
        <position position="320"/>
    </location>
</feature>
<protein>
    <recommendedName>
        <fullName evidence="6">Annexin</fullName>
    </recommendedName>
</protein>
<keyword evidence="4 6" id="KW-0041">Annexin</keyword>
<dbReference type="GO" id="GO:0012506">
    <property type="term" value="C:vesicle membrane"/>
    <property type="evidence" value="ECO:0007669"/>
    <property type="project" value="TreeGrafter"/>
</dbReference>
<evidence type="ECO:0000256" key="3">
    <source>
        <dbReference type="ARBA" id="ARBA00022837"/>
    </source>
</evidence>
<dbReference type="GO" id="GO:0005737">
    <property type="term" value="C:cytoplasm"/>
    <property type="evidence" value="ECO:0007669"/>
    <property type="project" value="TreeGrafter"/>
</dbReference>
<sequence length="320" mass="35658">MAEYVVGEGTVKPYPDFDAKQDAEALRAAMKGFGTDEKEIINILANRSNAQRVYISVAFKQLYGKDLIDELKSELTGHFEDCILALMTPTSDYLASELHEALCGAGTDEDVLVEILCTRTNQEIWLINEAYTRLYEKSLESDIQSDTSGHFERLLVSVCTGARRLFTGFEGARSEAPADPMLAKQNAEALFEAGVGQWGTDESMFNSILAAESFQQLALTFYEYNKLSGHTVAEAIEKEFSGDLKKGMLAIAQCVENRPFYFAEKLYKAMKGLGTDDRTLIRIVVSRCEIDMVQIKAEYERNYGKPLGEAIADDTSGDYR</sequence>
<evidence type="ECO:0000256" key="6">
    <source>
        <dbReference type="RuleBase" id="RU003540"/>
    </source>
</evidence>
<dbReference type="OMA" id="VRGPLMQ"/>
<dbReference type="GO" id="GO:0005509">
    <property type="term" value="F:calcium ion binding"/>
    <property type="evidence" value="ECO:0007669"/>
    <property type="project" value="InterPro"/>
</dbReference>
<dbReference type="FunFam" id="1.10.220.10:FF:000004">
    <property type="entry name" value="Annexin"/>
    <property type="match status" value="1"/>
</dbReference>
<dbReference type="GO" id="GO:0005544">
    <property type="term" value="F:calcium-dependent phospholipid binding"/>
    <property type="evidence" value="ECO:0007669"/>
    <property type="project" value="UniProtKB-KW"/>
</dbReference>
<dbReference type="PRINTS" id="PR00196">
    <property type="entry name" value="ANNEXIN"/>
</dbReference>